<dbReference type="PANTHER" id="PTHR45904:SF2">
    <property type="entry name" value="TRNA (URACIL-5-)-METHYLTRANSFERASE HOMOLOG A"/>
    <property type="match status" value="1"/>
</dbReference>
<comment type="caution">
    <text evidence="4">Lacks conserved residue(s) required for the propagation of feature annotation.</text>
</comment>
<keyword evidence="3 4" id="KW-0949">S-adenosyl-L-methionine</keyword>
<dbReference type="GO" id="GO:0003723">
    <property type="term" value="F:RNA binding"/>
    <property type="evidence" value="ECO:0007669"/>
    <property type="project" value="TreeGrafter"/>
</dbReference>
<dbReference type="GO" id="GO:0006396">
    <property type="term" value="P:RNA processing"/>
    <property type="evidence" value="ECO:0007669"/>
    <property type="project" value="InterPro"/>
</dbReference>
<evidence type="ECO:0000256" key="4">
    <source>
        <dbReference type="PROSITE-ProRule" id="PRU01024"/>
    </source>
</evidence>
<accession>A0A7S2DGA6</accession>
<evidence type="ECO:0000256" key="1">
    <source>
        <dbReference type="ARBA" id="ARBA00022603"/>
    </source>
</evidence>
<feature type="active site" description="Nucleophile" evidence="4">
    <location>
        <position position="47"/>
    </location>
</feature>
<dbReference type="SUPFAM" id="SSF53335">
    <property type="entry name" value="S-adenosyl-L-methionine-dependent methyltransferases"/>
    <property type="match status" value="1"/>
</dbReference>
<evidence type="ECO:0000256" key="2">
    <source>
        <dbReference type="ARBA" id="ARBA00022679"/>
    </source>
</evidence>
<dbReference type="Pfam" id="PF05958">
    <property type="entry name" value="tRNA_U5-meth_tr"/>
    <property type="match status" value="1"/>
</dbReference>
<dbReference type="InterPro" id="IPR029063">
    <property type="entry name" value="SAM-dependent_MTases_sf"/>
</dbReference>
<organism evidence="5">
    <name type="scientific">Octactis speculum</name>
    <dbReference type="NCBI Taxonomy" id="3111310"/>
    <lineage>
        <taxon>Eukaryota</taxon>
        <taxon>Sar</taxon>
        <taxon>Stramenopiles</taxon>
        <taxon>Ochrophyta</taxon>
        <taxon>Dictyochophyceae</taxon>
        <taxon>Dictyochales</taxon>
        <taxon>Dictyochaceae</taxon>
        <taxon>Octactis</taxon>
    </lineage>
</organism>
<dbReference type="GO" id="GO:0032259">
    <property type="term" value="P:methylation"/>
    <property type="evidence" value="ECO:0007669"/>
    <property type="project" value="UniProtKB-KW"/>
</dbReference>
<feature type="binding site" evidence="4">
    <location>
        <position position="19"/>
    </location>
    <ligand>
        <name>S-adenosyl-L-methionine</name>
        <dbReference type="ChEBI" id="CHEBI:59789"/>
    </ligand>
</feature>
<dbReference type="InterPro" id="IPR045850">
    <property type="entry name" value="TRM2_met"/>
</dbReference>
<sequence length="106" mass="11283">MLCMIVVSSETKSVVAIVDPPRSGLHRACVTAIRNCPLINKLVYVSCNPTGSLVADLVVFCGPMSKTLTGPPFRPTRAIPVDLFPSTSHCEMVVALERDVTGDVAV</sequence>
<dbReference type="EMBL" id="HBGS01042623">
    <property type="protein sequence ID" value="CAD9453131.1"/>
    <property type="molecule type" value="Transcribed_RNA"/>
</dbReference>
<dbReference type="PROSITE" id="PS51687">
    <property type="entry name" value="SAM_MT_RNA_M5U"/>
    <property type="match status" value="1"/>
</dbReference>
<name>A0A7S2DGA6_9STRA</name>
<keyword evidence="2 4" id="KW-0808">Transferase</keyword>
<evidence type="ECO:0000256" key="3">
    <source>
        <dbReference type="ARBA" id="ARBA00022691"/>
    </source>
</evidence>
<dbReference type="InterPro" id="IPR010280">
    <property type="entry name" value="U5_MeTrfase_fam"/>
</dbReference>
<dbReference type="Gene3D" id="3.40.50.150">
    <property type="entry name" value="Vaccinia Virus protein VP39"/>
    <property type="match status" value="1"/>
</dbReference>
<comment type="similarity">
    <text evidence="4">Belongs to the class I-like SAM-binding methyltransferase superfamily. RNA M5U methyltransferase family.</text>
</comment>
<keyword evidence="1 4" id="KW-0489">Methyltransferase</keyword>
<gene>
    <name evidence="5" type="ORF">DSPE1174_LOCUS21956</name>
</gene>
<protein>
    <submittedName>
        <fullName evidence="5">Uncharacterized protein</fullName>
    </submittedName>
</protein>
<reference evidence="5" key="1">
    <citation type="submission" date="2021-01" db="EMBL/GenBank/DDBJ databases">
        <authorList>
            <person name="Corre E."/>
            <person name="Pelletier E."/>
            <person name="Niang G."/>
            <person name="Scheremetjew M."/>
            <person name="Finn R."/>
            <person name="Kale V."/>
            <person name="Holt S."/>
            <person name="Cochrane G."/>
            <person name="Meng A."/>
            <person name="Brown T."/>
            <person name="Cohen L."/>
        </authorList>
    </citation>
    <scope>NUCLEOTIDE SEQUENCE</scope>
    <source>
        <strain evidence="5">CCMP1381</strain>
    </source>
</reference>
<dbReference type="PANTHER" id="PTHR45904">
    <property type="entry name" value="TRNA (URACIL-5-)-METHYLTRANSFERASE"/>
    <property type="match status" value="1"/>
</dbReference>
<evidence type="ECO:0000313" key="5">
    <source>
        <dbReference type="EMBL" id="CAD9453131.1"/>
    </source>
</evidence>
<proteinExistence type="inferred from homology"/>
<dbReference type="GO" id="GO:0008173">
    <property type="term" value="F:RNA methyltransferase activity"/>
    <property type="evidence" value="ECO:0007669"/>
    <property type="project" value="InterPro"/>
</dbReference>
<dbReference type="AlphaFoldDB" id="A0A7S2DGA6"/>